<evidence type="ECO:0000259" key="3">
    <source>
        <dbReference type="PROSITE" id="PS51376"/>
    </source>
</evidence>
<gene>
    <name evidence="4" type="primary">BANK1</name>
</gene>
<dbReference type="Gene3D" id="3.40.50.10140">
    <property type="entry name" value="Toll/interleukin-1 receptor homology (TIR) domain"/>
    <property type="match status" value="1"/>
</dbReference>
<dbReference type="GO" id="GO:0005102">
    <property type="term" value="F:signaling receptor binding"/>
    <property type="evidence" value="ECO:0007669"/>
    <property type="project" value="TreeGrafter"/>
</dbReference>
<name>A0A8C9R0F6_SCLFO</name>
<dbReference type="KEGG" id="sfm:108938831"/>
<reference evidence="4" key="2">
    <citation type="submission" date="2025-08" db="UniProtKB">
        <authorList>
            <consortium name="Ensembl"/>
        </authorList>
    </citation>
    <scope>IDENTIFICATION</scope>
</reference>
<organism evidence="4 5">
    <name type="scientific">Scleropages formosus</name>
    <name type="common">Asian bonytongue</name>
    <name type="synonym">Osteoglossum formosum</name>
    <dbReference type="NCBI Taxonomy" id="113540"/>
    <lineage>
        <taxon>Eukaryota</taxon>
        <taxon>Metazoa</taxon>
        <taxon>Chordata</taxon>
        <taxon>Craniata</taxon>
        <taxon>Vertebrata</taxon>
        <taxon>Euteleostomi</taxon>
        <taxon>Actinopterygii</taxon>
        <taxon>Neopterygii</taxon>
        <taxon>Teleostei</taxon>
        <taxon>Osteoglossocephala</taxon>
        <taxon>Osteoglossomorpha</taxon>
        <taxon>Osteoglossiformes</taxon>
        <taxon>Osteoglossidae</taxon>
        <taxon>Scleropages</taxon>
    </lineage>
</organism>
<dbReference type="GO" id="GO:0050869">
    <property type="term" value="P:negative regulation of B cell activation"/>
    <property type="evidence" value="ECO:0007669"/>
    <property type="project" value="TreeGrafter"/>
</dbReference>
<dbReference type="AlphaFoldDB" id="A0A8C9R0F6"/>
<dbReference type="InterPro" id="IPR052446">
    <property type="entry name" value="B-cell_PI3K-Signaling_Adptrs"/>
</dbReference>
<dbReference type="InterPro" id="IPR035897">
    <property type="entry name" value="Toll_tir_struct_dom_sf"/>
</dbReference>
<evidence type="ECO:0000256" key="2">
    <source>
        <dbReference type="SAM" id="MobiDB-lite"/>
    </source>
</evidence>
<feature type="domain" description="DBB" evidence="3">
    <location>
        <begin position="160"/>
        <end position="293"/>
    </location>
</feature>
<dbReference type="Ensembl" id="ENSSFOT00015001898.2">
    <property type="protein sequence ID" value="ENSSFOP00015001858.1"/>
    <property type="gene ID" value="ENSSFOG00015001267.2"/>
</dbReference>
<evidence type="ECO:0000313" key="5">
    <source>
        <dbReference type="Proteomes" id="UP000694397"/>
    </source>
</evidence>
<feature type="compositionally biased region" description="Acidic residues" evidence="2">
    <location>
        <begin position="395"/>
        <end position="422"/>
    </location>
</feature>
<dbReference type="GO" id="GO:1990782">
    <property type="term" value="F:protein tyrosine kinase binding"/>
    <property type="evidence" value="ECO:0007669"/>
    <property type="project" value="TreeGrafter"/>
</dbReference>
<keyword evidence="1" id="KW-0597">Phosphoprotein</keyword>
<reference evidence="4" key="3">
    <citation type="submission" date="2025-09" db="UniProtKB">
        <authorList>
            <consortium name="Ensembl"/>
        </authorList>
    </citation>
    <scope>IDENTIFICATION</scope>
</reference>
<dbReference type="SUPFAM" id="SSF48403">
    <property type="entry name" value="Ankyrin repeat"/>
    <property type="match status" value="1"/>
</dbReference>
<dbReference type="Proteomes" id="UP000694397">
    <property type="component" value="Chromosome 5"/>
</dbReference>
<dbReference type="Gene3D" id="1.25.40.20">
    <property type="entry name" value="Ankyrin repeat-containing domain"/>
    <property type="match status" value="1"/>
</dbReference>
<dbReference type="GO" id="GO:0051898">
    <property type="term" value="P:negative regulation of phosphatidylinositol 3-kinase/protein kinase B signal transduction"/>
    <property type="evidence" value="ECO:0007669"/>
    <property type="project" value="TreeGrafter"/>
</dbReference>
<dbReference type="InterPro" id="IPR041340">
    <property type="entry name" value="PIK3AP1_TIR"/>
</dbReference>
<dbReference type="InterPro" id="IPR017893">
    <property type="entry name" value="DBB_domain"/>
</dbReference>
<reference evidence="4 5" key="1">
    <citation type="submission" date="2019-04" db="EMBL/GenBank/DDBJ databases">
        <authorList>
            <consortium name="Wellcome Sanger Institute Data Sharing"/>
        </authorList>
    </citation>
    <scope>NUCLEOTIDE SEQUENCE [LARGE SCALE GENOMIC DNA]</scope>
</reference>
<feature type="region of interest" description="Disordered" evidence="2">
    <location>
        <begin position="376"/>
        <end position="450"/>
    </location>
</feature>
<dbReference type="Pfam" id="PF18567">
    <property type="entry name" value="TIR_3"/>
    <property type="match status" value="1"/>
</dbReference>
<evidence type="ECO:0000313" key="4">
    <source>
        <dbReference type="Ensembl" id="ENSSFOP00015001858.1"/>
    </source>
</evidence>
<protein>
    <submittedName>
        <fullName evidence="4">B cell scaffold protein with ankyrin repeats 1</fullName>
    </submittedName>
</protein>
<dbReference type="Pfam" id="PF14545">
    <property type="entry name" value="DBB"/>
    <property type="match status" value="1"/>
</dbReference>
<sequence>MSATVEDLLIIYEEEAKQWASYLKSIFAGLLPTAGILCYDISTVTSNLDESLNLGHYRCKLLVLSQGMLEGLCQIQRFFLARVLQPSAQVVVLLCGVETIDPLLQTVPAIEGCLQLSSEQDAQVYLSTVTEIMQKGSQAVIPAERKQPARAPVTKLPMQVVPFRVPCESPGNVYVLLRDVLPVQDTTVEFHCDQKRVEVTPVVWNKHVLEVKAPDLPAGTVDVTLRFGDVAMGPKGKLQYYSTMNEVALLLRKAADPIEFMHQAFQTSSAERLDQILASALIERMPAGGFQALQGEGGHGAEKHPKDIPTLLHFAAENGLRDLTGALLQCPGAQRALHVANRHGATPLKLAKSHGHAHVYSLLQEALVGSSMGEDNTIYEMMGSPGQGNTNNSPGEEENNDVKDEDDEDPYTAVGGDDEEYDTILASNKAATITNRPPAPTPRPEATPTKKDDIPFIAQVFQKKMSQGAADNLYSQSSRQGRGQKSIGSAYDTFVPYQPPGLEELIELQEKVKKGTLTMDEALERFSDWQQVQKGLDDIQQEKLRQLRASIINNREDDENVYDKINIVHHTPDVDVAKCRRGTHPTESGFYSKPLKGQQSNFLWKADKQ</sequence>
<proteinExistence type="predicted"/>
<dbReference type="GO" id="GO:0042113">
    <property type="term" value="P:B cell activation"/>
    <property type="evidence" value="ECO:0007669"/>
    <property type="project" value="TreeGrafter"/>
</dbReference>
<accession>A0A8C9R0F6</accession>
<dbReference type="PROSITE" id="PS51376">
    <property type="entry name" value="DBB"/>
    <property type="match status" value="1"/>
</dbReference>
<dbReference type="SMART" id="SM01282">
    <property type="entry name" value="DBB"/>
    <property type="match status" value="1"/>
</dbReference>
<keyword evidence="5" id="KW-1185">Reference proteome</keyword>
<dbReference type="OrthoDB" id="8192811at2759"/>
<dbReference type="PANTHER" id="PTHR16267">
    <property type="entry name" value="BANK1/PIK3AP1 FAMILY MEMBER"/>
    <property type="match status" value="1"/>
</dbReference>
<dbReference type="InterPro" id="IPR036770">
    <property type="entry name" value="Ankyrin_rpt-contain_sf"/>
</dbReference>
<dbReference type="GeneTree" id="ENSGT00390000008787"/>
<dbReference type="PANTHER" id="PTHR16267:SF13">
    <property type="entry name" value="B-CELL SCAFFOLD PROTEIN WITH ANKYRIN REPEATS"/>
    <property type="match status" value="1"/>
</dbReference>
<evidence type="ECO:0000256" key="1">
    <source>
        <dbReference type="ARBA" id="ARBA00022553"/>
    </source>
</evidence>